<evidence type="ECO:0000256" key="10">
    <source>
        <dbReference type="SAM" id="MobiDB-lite"/>
    </source>
</evidence>
<keyword evidence="3 9" id="KW-0240">DNA-directed RNA polymerase</keyword>
<dbReference type="InterPro" id="IPR024075">
    <property type="entry name" value="DNA-dir_RNA_pol_helix_hairp_sf"/>
</dbReference>
<comment type="caution">
    <text evidence="12">The sequence shown here is derived from an EMBL/GenBank/DDBJ whole genome shotgun (WGS) entry which is preliminary data.</text>
</comment>
<dbReference type="PANTHER" id="PTHR10102">
    <property type="entry name" value="DNA-DIRECTED RNA POLYMERASE, MITOCHONDRIAL"/>
    <property type="match status" value="1"/>
</dbReference>
<keyword evidence="7 9" id="KW-0804">Transcription</keyword>
<organism evidence="12 13">
    <name type="scientific">Lichtheimia ornata</name>
    <dbReference type="NCBI Taxonomy" id="688661"/>
    <lineage>
        <taxon>Eukaryota</taxon>
        <taxon>Fungi</taxon>
        <taxon>Fungi incertae sedis</taxon>
        <taxon>Mucoromycota</taxon>
        <taxon>Mucoromycotina</taxon>
        <taxon>Mucoromycetes</taxon>
        <taxon>Mucorales</taxon>
        <taxon>Lichtheimiaceae</taxon>
        <taxon>Lichtheimia</taxon>
    </lineage>
</organism>
<dbReference type="PANTHER" id="PTHR10102:SF0">
    <property type="entry name" value="DNA-DIRECTED RNA POLYMERASE, MITOCHONDRIAL"/>
    <property type="match status" value="1"/>
</dbReference>
<comment type="function">
    <text evidence="9">DNA-dependent RNA polymerase catalyzes the transcription of DNA into RNA using the four ribonucleoside triphosphates as substrates.</text>
</comment>
<keyword evidence="6" id="KW-0809">Transit peptide</keyword>
<dbReference type="EC" id="2.7.7.6" evidence="2 9"/>
<evidence type="ECO:0000259" key="11">
    <source>
        <dbReference type="SMART" id="SM01311"/>
    </source>
</evidence>
<evidence type="ECO:0000256" key="1">
    <source>
        <dbReference type="ARBA" id="ARBA00009493"/>
    </source>
</evidence>
<dbReference type="InterPro" id="IPR029262">
    <property type="entry name" value="RPOL_N"/>
</dbReference>
<dbReference type="Pfam" id="PF14700">
    <property type="entry name" value="RPOL_N"/>
    <property type="match status" value="1"/>
</dbReference>
<dbReference type="SMART" id="SM01311">
    <property type="entry name" value="RPOL_N"/>
    <property type="match status" value="1"/>
</dbReference>
<dbReference type="FunFam" id="1.10.287.280:FF:000001">
    <property type="entry name" value="DNA-directed RNA polymerase"/>
    <property type="match status" value="1"/>
</dbReference>
<reference evidence="12 13" key="1">
    <citation type="submission" date="2023-03" db="EMBL/GenBank/DDBJ databases">
        <title>Genome sequence of Lichtheimia ornata CBS 291.66.</title>
        <authorList>
            <person name="Mohabir J.T."/>
            <person name="Shea T.P."/>
            <person name="Kurbessoian T."/>
            <person name="Berby B."/>
            <person name="Fontaine J."/>
            <person name="Livny J."/>
            <person name="Gnirke A."/>
            <person name="Stajich J.E."/>
            <person name="Cuomo C.A."/>
        </authorList>
    </citation>
    <scope>NUCLEOTIDE SEQUENCE [LARGE SCALE GENOMIC DNA]</scope>
    <source>
        <strain evidence="12">CBS 291.66</strain>
    </source>
</reference>
<feature type="compositionally biased region" description="Acidic residues" evidence="10">
    <location>
        <begin position="1245"/>
        <end position="1259"/>
    </location>
</feature>
<dbReference type="InterPro" id="IPR046950">
    <property type="entry name" value="DNA-dir_Rpol_C_phage-type"/>
</dbReference>
<feature type="compositionally biased region" description="Low complexity" evidence="10">
    <location>
        <begin position="250"/>
        <end position="275"/>
    </location>
</feature>
<dbReference type="InterPro" id="IPR002092">
    <property type="entry name" value="DNA-dir_Rpol_phage-type"/>
</dbReference>
<evidence type="ECO:0000256" key="7">
    <source>
        <dbReference type="ARBA" id="ARBA00023163"/>
    </source>
</evidence>
<dbReference type="PROSITE" id="PS00489">
    <property type="entry name" value="RNA_POL_PHAGE_2"/>
    <property type="match status" value="1"/>
</dbReference>
<dbReference type="Gene3D" id="1.10.150.20">
    <property type="entry name" value="5' to 3' exonuclease, C-terminal subdomain"/>
    <property type="match status" value="1"/>
</dbReference>
<dbReference type="Gene3D" id="1.10.287.260">
    <property type="match status" value="1"/>
</dbReference>
<accession>A0AAD7V8U3</accession>
<feature type="compositionally biased region" description="Polar residues" evidence="10">
    <location>
        <begin position="1030"/>
        <end position="1061"/>
    </location>
</feature>
<evidence type="ECO:0000256" key="3">
    <source>
        <dbReference type="ARBA" id="ARBA00022478"/>
    </source>
</evidence>
<gene>
    <name evidence="12" type="ORF">O0I10_003252</name>
</gene>
<dbReference type="GeneID" id="83210665"/>
<comment type="catalytic activity">
    <reaction evidence="8 9">
        <text>RNA(n) + a ribonucleoside 5'-triphosphate = RNA(n+1) + diphosphate</text>
        <dbReference type="Rhea" id="RHEA:21248"/>
        <dbReference type="Rhea" id="RHEA-COMP:14527"/>
        <dbReference type="Rhea" id="RHEA-COMP:17342"/>
        <dbReference type="ChEBI" id="CHEBI:33019"/>
        <dbReference type="ChEBI" id="CHEBI:61557"/>
        <dbReference type="ChEBI" id="CHEBI:140395"/>
        <dbReference type="EC" id="2.7.7.6"/>
    </reaction>
</comment>
<keyword evidence="5 9" id="KW-0548">Nucleotidyltransferase</keyword>
<keyword evidence="4 9" id="KW-0808">Transferase</keyword>
<feature type="compositionally biased region" description="Basic residues" evidence="10">
    <location>
        <begin position="1264"/>
        <end position="1280"/>
    </location>
</feature>
<dbReference type="Gene3D" id="1.25.40.10">
    <property type="entry name" value="Tetratricopeptide repeat domain"/>
    <property type="match status" value="1"/>
</dbReference>
<feature type="domain" description="DNA-directed RNA polymerase N-terminal" evidence="11">
    <location>
        <begin position="315"/>
        <end position="652"/>
    </location>
</feature>
<evidence type="ECO:0000256" key="8">
    <source>
        <dbReference type="ARBA" id="ARBA00048552"/>
    </source>
</evidence>
<comment type="similarity">
    <text evidence="1 9">Belongs to the phage and mitochondrial RNA polymerase family.</text>
</comment>
<dbReference type="PROSITE" id="PS00900">
    <property type="entry name" value="RNA_POL_PHAGE_1"/>
    <property type="match status" value="1"/>
</dbReference>
<dbReference type="Gene3D" id="1.10.287.280">
    <property type="match status" value="1"/>
</dbReference>
<protein>
    <recommendedName>
        <fullName evidence="2 9">DNA-directed RNA polymerase</fullName>
        <ecNumber evidence="2 9">2.7.7.6</ecNumber>
    </recommendedName>
</protein>
<dbReference type="GO" id="GO:0001018">
    <property type="term" value="F:mitochondrial promoter sequence-specific DNA binding"/>
    <property type="evidence" value="ECO:0007669"/>
    <property type="project" value="TreeGrafter"/>
</dbReference>
<dbReference type="GO" id="GO:0034245">
    <property type="term" value="C:mitochondrial DNA-directed RNA polymerase complex"/>
    <property type="evidence" value="ECO:0007669"/>
    <property type="project" value="TreeGrafter"/>
</dbReference>
<name>A0AAD7V8U3_9FUNG</name>
<proteinExistence type="inferred from homology"/>
<dbReference type="RefSeq" id="XP_058345943.1">
    <property type="nucleotide sequence ID" value="XM_058483324.1"/>
</dbReference>
<dbReference type="SUPFAM" id="SSF56672">
    <property type="entry name" value="DNA/RNA polymerases"/>
    <property type="match status" value="1"/>
</dbReference>
<evidence type="ECO:0000256" key="9">
    <source>
        <dbReference type="RuleBase" id="RU003805"/>
    </source>
</evidence>
<feature type="region of interest" description="Disordered" evidence="10">
    <location>
        <begin position="241"/>
        <end position="284"/>
    </location>
</feature>
<dbReference type="GO" id="GO:0006390">
    <property type="term" value="P:mitochondrial transcription"/>
    <property type="evidence" value="ECO:0007669"/>
    <property type="project" value="TreeGrafter"/>
</dbReference>
<keyword evidence="13" id="KW-1185">Reference proteome</keyword>
<evidence type="ECO:0000313" key="13">
    <source>
        <dbReference type="Proteomes" id="UP001234581"/>
    </source>
</evidence>
<sequence>MSLPLARQLATSNKSRLWCITSPQRPLLSAWRRYASSAVATATVDTHSTTTAQQQPSQHLILPNPSLPSFRYNSRVLPSHLAEQFAILNACIRSGDMGRAERIMKELHRTKNKEMKLFADIHLYNAFLNGFAEATMPMGSECLIWVDNMKSFGLSPDVNTYAITIKAYLRQVINNYTAVRALLREMQSETSFTMPELVKSSFLSENDVTLFRNLIRNTPQNSSSEVQSMLTQLEAAVDGVHPESASVAKETSASHTASQQAEASSSSSSTTASQEPIMENIPEARPTKAVGVQFLREQLAALQDPVKAATMDPYELQYALEQQGYEVAMQRLEHMKKESLERGDTLQAMNLTPLKRTMWDWHQKTVPLIIEEIERCDEIKGRSNHDRKTYGPFLKLLKPETLSMITMLELLRLHNSSGIADGMKTARAVIDVGKAVEMEYNAMQIKKASSKRLIKNQEVHSLFASGKLFNMAVRRAHVDMMKQQQMGIGSELIESSEGDTGTTAETGEWTPVWPSTIRAKVGSVLTSIFLDAAKIPVPSFNPETGEKIMENIPAFFHTYQYVKGKRVGIIKFSEPLTELLSREPVRDTLHPRLMPMIVHPRPWLSYNSGGYLTAKSSCMRIKDSPEQLVYLHKASEEDRLNAVLAGLDVLGSTRWRVNKGVFNVVLEAWNTGEAIADIPRAISEPDPLPPKPENYDTDPKAKFHWVNLVKRQQTDEKNRHSLRCDVNYKVETARAFLNLPMFFPHNMDFRGRAYPIPPTLNHLGNDLCRGLLMFDEAKPLGERGWRWLKIHLANLYGYDKHSFTEREEFTMKNLENVFDSVDNPLNGKRWWLKADSPWQCLAACFEIAGAIRGGKPEEFLSRIPVHQDGTCNGLQHYAALGGDMAGAQAVNLAPGDRPADVYTGVAEMVNKLVEKEAQEGVEEAQMLLGKISRKVVKQTVMTNVYGVTFIGARSQIERQLKERDDIPSDQVYNLAGYLAKKVFASLGEMFNGARKIQDWLTDSARRIAKSVPAEALQEAGILPKTDGTMEDSTSNQENNGSRKSSKKQPFSARNPTSNQMTSVIWTTPLGLPIVQPYRRSGKKQVSTLLQTVFIEDPEASRPVNALKQSTAFPPNFIHSLDATHMLMSAVACHERGLTFASVHDSYWTHARDVDEMNKVIRDQFIELHSQPIMENLVKEFKERYKSYKIPVTREITKDGERILEEDDETSELESVGFAKAPIEESAGKTEEQANEERAMNALFGLEDEETPVDEAESLSEEAPKKKKKTTTTKTTKKRGVRKYEHTWDDLKLMPLPEKGEFDINQVKNSDYFFH</sequence>
<evidence type="ECO:0000313" key="12">
    <source>
        <dbReference type="EMBL" id="KAJ8661030.1"/>
    </source>
</evidence>
<evidence type="ECO:0000256" key="2">
    <source>
        <dbReference type="ARBA" id="ARBA00012418"/>
    </source>
</evidence>
<dbReference type="Pfam" id="PF00940">
    <property type="entry name" value="RNA_pol"/>
    <property type="match status" value="1"/>
</dbReference>
<dbReference type="GO" id="GO:0003899">
    <property type="term" value="F:DNA-directed RNA polymerase activity"/>
    <property type="evidence" value="ECO:0007669"/>
    <property type="project" value="UniProtKB-EC"/>
</dbReference>
<evidence type="ECO:0000256" key="5">
    <source>
        <dbReference type="ARBA" id="ARBA00022695"/>
    </source>
</evidence>
<dbReference type="EMBL" id="JARTCD010000010">
    <property type="protein sequence ID" value="KAJ8661030.1"/>
    <property type="molecule type" value="Genomic_DNA"/>
</dbReference>
<dbReference type="InterPro" id="IPR043502">
    <property type="entry name" value="DNA/RNA_pol_sf"/>
</dbReference>
<dbReference type="Proteomes" id="UP001234581">
    <property type="component" value="Unassembled WGS sequence"/>
</dbReference>
<dbReference type="InterPro" id="IPR037159">
    <property type="entry name" value="RNA_POL_N_sf"/>
</dbReference>
<evidence type="ECO:0000256" key="6">
    <source>
        <dbReference type="ARBA" id="ARBA00022946"/>
    </source>
</evidence>
<feature type="region of interest" description="Disordered" evidence="10">
    <location>
        <begin position="1018"/>
        <end position="1061"/>
    </location>
</feature>
<dbReference type="Gene3D" id="1.10.1320.10">
    <property type="entry name" value="DNA-directed RNA polymerase, N-terminal domain"/>
    <property type="match status" value="1"/>
</dbReference>
<dbReference type="InterPro" id="IPR011990">
    <property type="entry name" value="TPR-like_helical_dom_sf"/>
</dbReference>
<feature type="region of interest" description="Disordered" evidence="10">
    <location>
        <begin position="1245"/>
        <end position="1280"/>
    </location>
</feature>
<evidence type="ECO:0000256" key="4">
    <source>
        <dbReference type="ARBA" id="ARBA00022679"/>
    </source>
</evidence>